<evidence type="ECO:0000313" key="3">
    <source>
        <dbReference type="EMBL" id="SDJ83347.1"/>
    </source>
</evidence>
<dbReference type="AlphaFoldDB" id="A0A1G8WZ23"/>
<evidence type="ECO:0000313" key="4">
    <source>
        <dbReference type="Proteomes" id="UP000198701"/>
    </source>
</evidence>
<gene>
    <name evidence="3" type="ORF">SAMN05216282_10125</name>
</gene>
<feature type="compositionally biased region" description="Polar residues" evidence="1">
    <location>
        <begin position="72"/>
        <end position="81"/>
    </location>
</feature>
<accession>A0A1G8WZ23</accession>
<sequence length="81" mass="8758">MDPLAISSLYLLLTWIISGSAALLLIYGVVRVAVSRGLRDHHNWLVKSRRAASAAADKGFTGEPQFPPITPQPSTADRTVD</sequence>
<keyword evidence="2" id="KW-0472">Membrane</keyword>
<dbReference type="OrthoDB" id="9894928at2"/>
<feature type="region of interest" description="Disordered" evidence="1">
    <location>
        <begin position="56"/>
        <end position="81"/>
    </location>
</feature>
<evidence type="ECO:0000256" key="1">
    <source>
        <dbReference type="SAM" id="MobiDB-lite"/>
    </source>
</evidence>
<keyword evidence="4" id="KW-1185">Reference proteome</keyword>
<organism evidence="3 4">
    <name type="scientific">Cryobacterium psychrotolerans</name>
    <dbReference type="NCBI Taxonomy" id="386301"/>
    <lineage>
        <taxon>Bacteria</taxon>
        <taxon>Bacillati</taxon>
        <taxon>Actinomycetota</taxon>
        <taxon>Actinomycetes</taxon>
        <taxon>Micrococcales</taxon>
        <taxon>Microbacteriaceae</taxon>
        <taxon>Cryobacterium</taxon>
    </lineage>
</organism>
<dbReference type="Proteomes" id="UP000198701">
    <property type="component" value="Unassembled WGS sequence"/>
</dbReference>
<dbReference type="EMBL" id="FNFU01000001">
    <property type="protein sequence ID" value="SDJ83347.1"/>
    <property type="molecule type" value="Genomic_DNA"/>
</dbReference>
<reference evidence="3 4" key="1">
    <citation type="submission" date="2016-10" db="EMBL/GenBank/DDBJ databases">
        <authorList>
            <person name="de Groot N.N."/>
        </authorList>
    </citation>
    <scope>NUCLEOTIDE SEQUENCE [LARGE SCALE GENOMIC DNA]</scope>
    <source>
        <strain evidence="3 4">CGMCC 1.5382</strain>
    </source>
</reference>
<protein>
    <submittedName>
        <fullName evidence="3">Uncharacterized protein</fullName>
    </submittedName>
</protein>
<dbReference type="RefSeq" id="WP_092321065.1">
    <property type="nucleotide sequence ID" value="NZ_FNFU01000001.1"/>
</dbReference>
<evidence type="ECO:0000256" key="2">
    <source>
        <dbReference type="SAM" id="Phobius"/>
    </source>
</evidence>
<name>A0A1G8WZ23_9MICO</name>
<proteinExistence type="predicted"/>
<dbReference type="STRING" id="386301.SAMN05216282_10125"/>
<keyword evidence="2" id="KW-1133">Transmembrane helix</keyword>
<feature type="transmembrane region" description="Helical" evidence="2">
    <location>
        <begin position="12"/>
        <end position="34"/>
    </location>
</feature>
<keyword evidence="2" id="KW-0812">Transmembrane</keyword>